<comment type="caution">
    <text evidence="2">The sequence shown here is derived from an EMBL/GenBank/DDBJ whole genome shotgun (WGS) entry which is preliminary data.</text>
</comment>
<gene>
    <name evidence="2" type="ORF">C8035_v003124</name>
</gene>
<dbReference type="Proteomes" id="UP000295083">
    <property type="component" value="Unassembled WGS sequence"/>
</dbReference>
<dbReference type="AlphaFoldDB" id="A0A4R8Q0Z2"/>
<evidence type="ECO:0000313" key="2">
    <source>
        <dbReference type="EMBL" id="TDZ30286.1"/>
    </source>
</evidence>
<proteinExistence type="predicted"/>
<keyword evidence="3" id="KW-1185">Reference proteome</keyword>
<evidence type="ECO:0000313" key="3">
    <source>
        <dbReference type="Proteomes" id="UP000295083"/>
    </source>
</evidence>
<evidence type="ECO:0000256" key="1">
    <source>
        <dbReference type="SAM" id="MobiDB-lite"/>
    </source>
</evidence>
<protein>
    <submittedName>
        <fullName evidence="2">Uncharacterized protein</fullName>
    </submittedName>
</protein>
<reference evidence="2 3" key="1">
    <citation type="submission" date="2018-11" db="EMBL/GenBank/DDBJ databases">
        <title>Genome sequence and assembly of Colletotrichum spinosum.</title>
        <authorList>
            <person name="Gan P."/>
            <person name="Shirasu K."/>
        </authorList>
    </citation>
    <scope>NUCLEOTIDE SEQUENCE [LARGE SCALE GENOMIC DNA]</scope>
    <source>
        <strain evidence="2 3">CBS 515.97</strain>
    </source>
</reference>
<sequence length="67" mass="7451">MTCLEEPNGRNLGLSHIVFAEHRHYCVLHRATSGTLSRPTSEAEDPGRPHVRVSPISQPDDYAEAQL</sequence>
<dbReference type="EMBL" id="QAPG01000137">
    <property type="protein sequence ID" value="TDZ30286.1"/>
    <property type="molecule type" value="Genomic_DNA"/>
</dbReference>
<accession>A0A4R8Q0Z2</accession>
<organism evidence="2 3">
    <name type="scientific">Colletotrichum spinosum</name>
    <dbReference type="NCBI Taxonomy" id="1347390"/>
    <lineage>
        <taxon>Eukaryota</taxon>
        <taxon>Fungi</taxon>
        <taxon>Dikarya</taxon>
        <taxon>Ascomycota</taxon>
        <taxon>Pezizomycotina</taxon>
        <taxon>Sordariomycetes</taxon>
        <taxon>Hypocreomycetidae</taxon>
        <taxon>Glomerellales</taxon>
        <taxon>Glomerellaceae</taxon>
        <taxon>Colletotrichum</taxon>
        <taxon>Colletotrichum orbiculare species complex</taxon>
    </lineage>
</organism>
<feature type="region of interest" description="Disordered" evidence="1">
    <location>
        <begin position="31"/>
        <end position="67"/>
    </location>
</feature>
<name>A0A4R8Q0Z2_9PEZI</name>